<evidence type="ECO:0000313" key="3">
    <source>
        <dbReference type="Proteomes" id="UP000003566"/>
    </source>
</evidence>
<dbReference type="EMBL" id="AGXE01000032">
    <property type="protein sequence ID" value="EIY84033.1"/>
    <property type="molecule type" value="Genomic_DNA"/>
</dbReference>
<evidence type="ECO:0000259" key="1">
    <source>
        <dbReference type="Pfam" id="PF17127"/>
    </source>
</evidence>
<comment type="caution">
    <text evidence="2">The sequence shown here is derived from an EMBL/GenBank/DDBJ whole genome shotgun (WGS) entry which is preliminary data.</text>
</comment>
<protein>
    <recommendedName>
        <fullName evidence="1">DUF5106 domain-containing protein</fullName>
    </recommendedName>
</protein>
<name>I9UNH8_9BACE</name>
<dbReference type="Proteomes" id="UP000003566">
    <property type="component" value="Unassembled WGS sequence"/>
</dbReference>
<dbReference type="InterPro" id="IPR036249">
    <property type="entry name" value="Thioredoxin-like_sf"/>
</dbReference>
<dbReference type="HOGENOM" id="CLU_072057_0_0_10"/>
<organism evidence="2 3">
    <name type="scientific">Bacteroides xylanisolvens CL03T12C04</name>
    <dbReference type="NCBI Taxonomy" id="997892"/>
    <lineage>
        <taxon>Bacteria</taxon>
        <taxon>Pseudomonadati</taxon>
        <taxon>Bacteroidota</taxon>
        <taxon>Bacteroidia</taxon>
        <taxon>Bacteroidales</taxon>
        <taxon>Bacteroidaceae</taxon>
        <taxon>Bacteroides</taxon>
    </lineage>
</organism>
<accession>I9UNH8</accession>
<dbReference type="PATRIC" id="fig|997892.3.peg.4569"/>
<dbReference type="InterPro" id="IPR033395">
    <property type="entry name" value="DUF5106"/>
</dbReference>
<evidence type="ECO:0000313" key="2">
    <source>
        <dbReference type="EMBL" id="EIY84033.1"/>
    </source>
</evidence>
<proteinExistence type="predicted"/>
<dbReference type="Pfam" id="PF17127">
    <property type="entry name" value="DUF5106"/>
    <property type="match status" value="1"/>
</dbReference>
<sequence>MNKRRLRLLHLLRLVIHQKYIRLLYITLGVFLLLCTCSANSGESNAMAKQQKDSILIERFWDTYDFTDTIRLSSSATTERMLVDYLSQLSELTEERACENIRRLVLKTKVNKVVNRWFLQRLEHHLYEPDSSLRNDSYYISVLEEALTSGHLDGMMRIRPLYQLKMLKKNRIGIKAADFTFILSTGEFQKLWDVSAKYTLLLFYDPDCIYCRQSMMELSESSVINSFLQHSGLSLSQLALVTICTEGEMDAWKEYQQSLPSVWINGYDVRKVLTEKELYFLRSLPSIYLLGEDKQVLLKEPSSIGEVTGYLLNKYDDI</sequence>
<gene>
    <name evidence="2" type="ORF">HMPREF1074_04464</name>
</gene>
<feature type="domain" description="DUF5106" evidence="1">
    <location>
        <begin position="50"/>
        <end position="170"/>
    </location>
</feature>
<reference evidence="2 3" key="1">
    <citation type="submission" date="2012-02" db="EMBL/GenBank/DDBJ databases">
        <title>The Genome Sequence of Bacteroides xylanisolvens CL03T12C04.</title>
        <authorList>
            <consortium name="The Broad Institute Genome Sequencing Platform"/>
            <person name="Earl A."/>
            <person name="Ward D."/>
            <person name="Feldgarden M."/>
            <person name="Gevers D."/>
            <person name="Zitomersky N.L."/>
            <person name="Coyne M.J."/>
            <person name="Comstock L.E."/>
            <person name="Young S.K."/>
            <person name="Zeng Q."/>
            <person name="Gargeya S."/>
            <person name="Fitzgerald M."/>
            <person name="Haas B."/>
            <person name="Abouelleil A."/>
            <person name="Alvarado L."/>
            <person name="Arachchi H.M."/>
            <person name="Berlin A."/>
            <person name="Chapman S.B."/>
            <person name="Gearin G."/>
            <person name="Goldberg J."/>
            <person name="Griggs A."/>
            <person name="Gujja S."/>
            <person name="Hansen M."/>
            <person name="Heiman D."/>
            <person name="Howarth C."/>
            <person name="Larimer J."/>
            <person name="Lui A."/>
            <person name="MacDonald P.J.P."/>
            <person name="McCowen C."/>
            <person name="Montmayeur A."/>
            <person name="Murphy C."/>
            <person name="Neiman D."/>
            <person name="Pearson M."/>
            <person name="Priest M."/>
            <person name="Roberts A."/>
            <person name="Saif S."/>
            <person name="Shea T."/>
            <person name="Sisk P."/>
            <person name="Stolte C."/>
            <person name="Sykes S."/>
            <person name="Wortman J."/>
            <person name="Nusbaum C."/>
            <person name="Birren B."/>
        </authorList>
    </citation>
    <scope>NUCLEOTIDE SEQUENCE [LARGE SCALE GENOMIC DNA]</scope>
    <source>
        <strain evidence="2 3">CL03T12C04</strain>
    </source>
</reference>
<dbReference type="SUPFAM" id="SSF52833">
    <property type="entry name" value="Thioredoxin-like"/>
    <property type="match status" value="1"/>
</dbReference>
<dbReference type="AlphaFoldDB" id="I9UNH8"/>
<dbReference type="Gene3D" id="3.40.30.10">
    <property type="entry name" value="Glutaredoxin"/>
    <property type="match status" value="1"/>
</dbReference>